<sequence>MTPYIGNGAYSYADSTAMLLQSIGEEVSPSLIEVLTGVGLGGLWLEEYSMLYFGNWDCAPYTGIGKALEMLGFTYTEKVRTRDADPSAVLAELRADLKKGPVVLGPLDMGYLSYNPNAQGLFGTDHYVFAYDMDDEYLYLHDPAGFPHVGLTLQQLIPAWRTDCFSYRPEAYQCWMAPARVKTPSEEETYEGALRYFKSTYDDASAYADQNGVPQGRDAILALAETIATEGVSPEMRGHLAHYLFSLGAKRALDYTAYFQTRDPELASIKKRQARLFGQAHTVLLSEQIQALVTTIRELADVEAEFRDALFARLA</sequence>
<comment type="caution">
    <text evidence="1">The sequence shown here is derived from an EMBL/GenBank/DDBJ whole genome shotgun (WGS) entry which is preliminary data.</text>
</comment>
<evidence type="ECO:0000313" key="1">
    <source>
        <dbReference type="EMBL" id="MBL0386700.1"/>
    </source>
</evidence>
<reference evidence="1 2" key="1">
    <citation type="submission" date="2021-01" db="EMBL/GenBank/DDBJ databases">
        <title>Tumebacillus sp. strain ITR2 16S ribosomal RNA gene Genome sequencing and assembly.</title>
        <authorList>
            <person name="Kang M."/>
        </authorList>
    </citation>
    <scope>NUCLEOTIDE SEQUENCE [LARGE SCALE GENOMIC DNA]</scope>
    <source>
        <strain evidence="1 2">ITR2</strain>
    </source>
</reference>
<organism evidence="1 2">
    <name type="scientific">Tumebacillus amylolyticus</name>
    <dbReference type="NCBI Taxonomy" id="2801339"/>
    <lineage>
        <taxon>Bacteria</taxon>
        <taxon>Bacillati</taxon>
        <taxon>Bacillota</taxon>
        <taxon>Bacilli</taxon>
        <taxon>Bacillales</taxon>
        <taxon>Alicyclobacillaceae</taxon>
        <taxon>Tumebacillus</taxon>
    </lineage>
</organism>
<gene>
    <name evidence="1" type="ORF">JJB07_08550</name>
</gene>
<protein>
    <recommendedName>
        <fullName evidence="3">Butirosin biosynthesis protein H N-terminal domain-containing protein</fullName>
    </recommendedName>
</protein>
<dbReference type="Proteomes" id="UP000602284">
    <property type="component" value="Unassembled WGS sequence"/>
</dbReference>
<proteinExistence type="predicted"/>
<keyword evidence="2" id="KW-1185">Reference proteome</keyword>
<accession>A0ABS1J910</accession>
<evidence type="ECO:0000313" key="2">
    <source>
        <dbReference type="Proteomes" id="UP000602284"/>
    </source>
</evidence>
<name>A0ABS1J910_9BACL</name>
<dbReference type="RefSeq" id="WP_201634500.1">
    <property type="nucleotide sequence ID" value="NZ_JAEQNB010000002.1"/>
</dbReference>
<dbReference type="EMBL" id="JAEQNB010000002">
    <property type="protein sequence ID" value="MBL0386700.1"/>
    <property type="molecule type" value="Genomic_DNA"/>
</dbReference>
<evidence type="ECO:0008006" key="3">
    <source>
        <dbReference type="Google" id="ProtNLM"/>
    </source>
</evidence>